<dbReference type="OrthoDB" id="5985073at2759"/>
<reference evidence="1" key="1">
    <citation type="submission" date="2022-12" db="EMBL/GenBank/DDBJ databases">
        <authorList>
            <person name="Petersen C."/>
        </authorList>
    </citation>
    <scope>NUCLEOTIDE SEQUENCE</scope>
    <source>
        <strain evidence="1">IBT 29495</strain>
    </source>
</reference>
<evidence type="ECO:0000313" key="2">
    <source>
        <dbReference type="Proteomes" id="UP001149954"/>
    </source>
</evidence>
<organism evidence="1 2">
    <name type="scientific">Penicillium fimorum</name>
    <dbReference type="NCBI Taxonomy" id="1882269"/>
    <lineage>
        <taxon>Eukaryota</taxon>
        <taxon>Fungi</taxon>
        <taxon>Dikarya</taxon>
        <taxon>Ascomycota</taxon>
        <taxon>Pezizomycotina</taxon>
        <taxon>Eurotiomycetes</taxon>
        <taxon>Eurotiomycetidae</taxon>
        <taxon>Eurotiales</taxon>
        <taxon>Aspergillaceae</taxon>
        <taxon>Penicillium</taxon>
    </lineage>
</organism>
<keyword evidence="2" id="KW-1185">Reference proteome</keyword>
<dbReference type="EMBL" id="JAPWDS010000003">
    <property type="protein sequence ID" value="KAJ5503931.1"/>
    <property type="molecule type" value="Genomic_DNA"/>
</dbReference>
<reference evidence="1" key="2">
    <citation type="journal article" date="2023" name="IMA Fungus">
        <title>Comparative genomic study of the Penicillium genus elucidates a diverse pangenome and 15 lateral gene transfer events.</title>
        <authorList>
            <person name="Petersen C."/>
            <person name="Sorensen T."/>
            <person name="Nielsen M.R."/>
            <person name="Sondergaard T.E."/>
            <person name="Sorensen J.L."/>
            <person name="Fitzpatrick D.A."/>
            <person name="Frisvad J.C."/>
            <person name="Nielsen K.L."/>
        </authorList>
    </citation>
    <scope>NUCLEOTIDE SEQUENCE</scope>
    <source>
        <strain evidence="1">IBT 29495</strain>
    </source>
</reference>
<dbReference type="AlphaFoldDB" id="A0A9X0C6Y4"/>
<accession>A0A9X0C6Y4</accession>
<evidence type="ECO:0000313" key="1">
    <source>
        <dbReference type="EMBL" id="KAJ5503931.1"/>
    </source>
</evidence>
<proteinExistence type="predicted"/>
<gene>
    <name evidence="1" type="ORF">N7463_006805</name>
</gene>
<protein>
    <submittedName>
        <fullName evidence="1">Uncharacterized protein</fullName>
    </submittedName>
</protein>
<dbReference type="Proteomes" id="UP001149954">
    <property type="component" value="Unassembled WGS sequence"/>
</dbReference>
<sequence length="205" mass="21835">MNSCTKLDAEESYCVTPVGDIDLYPNAPGYTGSFVAIYSTIAYASLPDATYTPIFSLSSLPMASGTLTTYYLYADGSDLQYNITGVSDCHTASAFWGFNFTTDLPIWNPSIANATAEDCTFDSGYRYCVNKTFSASTNDTIVTVTFSWTSEDTTATATGSSDTTPITSTSITATSQTSTSLTTSIVAIPSPTQANSISRNSNKYD</sequence>
<name>A0A9X0C6Y4_9EURO</name>
<comment type="caution">
    <text evidence="1">The sequence shown here is derived from an EMBL/GenBank/DDBJ whole genome shotgun (WGS) entry which is preliminary data.</text>
</comment>